<keyword evidence="4" id="KW-0963">Cytoplasm</keyword>
<keyword evidence="15" id="KW-1185">Reference proteome</keyword>
<evidence type="ECO:0000256" key="10">
    <source>
        <dbReference type="SAM" id="Coils"/>
    </source>
</evidence>
<feature type="coiled-coil region" evidence="10">
    <location>
        <begin position="1517"/>
        <end position="1584"/>
    </location>
</feature>
<feature type="region of interest" description="Disordered" evidence="11">
    <location>
        <begin position="1203"/>
        <end position="1232"/>
    </location>
</feature>
<evidence type="ECO:0000256" key="6">
    <source>
        <dbReference type="ARBA" id="ARBA00022989"/>
    </source>
</evidence>
<dbReference type="PANTHER" id="PTHR16795:SF14">
    <property type="entry name" value="LIMBIN"/>
    <property type="match status" value="1"/>
</dbReference>
<evidence type="ECO:0000256" key="13">
    <source>
        <dbReference type="SAM" id="SignalP"/>
    </source>
</evidence>
<feature type="compositionally biased region" description="Basic and acidic residues" evidence="11">
    <location>
        <begin position="1829"/>
        <end position="1842"/>
    </location>
</feature>
<name>A0A8S4NRH1_OWEFU</name>
<evidence type="ECO:0000256" key="7">
    <source>
        <dbReference type="ARBA" id="ARBA00023136"/>
    </source>
</evidence>
<organism evidence="14 15">
    <name type="scientific">Owenia fusiformis</name>
    <name type="common">Polychaete worm</name>
    <dbReference type="NCBI Taxonomy" id="6347"/>
    <lineage>
        <taxon>Eukaryota</taxon>
        <taxon>Metazoa</taxon>
        <taxon>Spiralia</taxon>
        <taxon>Lophotrochozoa</taxon>
        <taxon>Annelida</taxon>
        <taxon>Polychaeta</taxon>
        <taxon>Sedentaria</taxon>
        <taxon>Canalipalpata</taxon>
        <taxon>Sabellida</taxon>
        <taxon>Oweniida</taxon>
        <taxon>Oweniidae</taxon>
        <taxon>Owenia</taxon>
    </lineage>
</organism>
<feature type="region of interest" description="Disordered" evidence="11">
    <location>
        <begin position="1710"/>
        <end position="1731"/>
    </location>
</feature>
<sequence length="1871" mass="213747">MNACIVCVALLCTFALTFCTAVPMSNQPIVSLDYNVEHPNYTINGYQSAFWEDDITLTLEAHIDVNTILDDPAHLTLIIMVPHKEINTTATRNVWTYVNESGLYNESGWFNHTKTGWYNESGFYNESGWFDHSESGWYNESGFDNEFGSGWYNESGWYNYTEPYNVTETKFYIMENLLNSTIEQSDFYYDMNEFQVGSMHVDTSPLFEYPYGSHIFVHFNDIVYTGLEVPPNAPENEKYATLLTEFTFSFKHWESDIGDQAWSTEVPTNALLVNLTADAVLHNISFSGSNDTEDGVDLWRPFNGSSDEPMYNMTDVWGFDTADLNILLSRPSLYMHETNNKSVNLEVGDVVRVVFKLERNAALDDGSDILNLECEYFLVDGTTKLPSGNEISILPDHVATLYSNTGVQTSLTTSVQGDPFKTITFSMDTLGRALTSTDNRIELEMLVQMENNMKLSYYDYAIVAQCSGNPVNKPDEVLFMNEQLHLQTIGLPADSLQLNSSLGGNQGIGEVVTVETRINMPFGMLSDFSIDIEFKSDISPVPISMLSGQLDAPSYIVMSNPNKKDITGGGFEEISSRKRRAVALNNGYTLKNWYIGEITNPKSSGNNAAPLKFTVSYVIPHTYSGNDGGIQVSGIAKLPSGPVIFASGNSTFGTPQLEIFKTMQVVDNTTVPHTVRFNVTVSHAATTTAPAYDITIYDAADEFDIFFYKDFQPGLGTPGLRITNKDKAIAYELTKLDVGAEMFLSYEAIPSGDGRDLVEFVKYYNASFVFRSAKPSTYGNGNVYTPSLKGPLISPVCVNTTMNELSNLFLNHGFTALLICVGVLVGFVLTIVVIVIIMRFMKQGLFADVRPASAIDNRVRQAGGRGLIMDPEALGKGGYTIQSGGMVGAADSIIIIITMKDKLQCQRELDNLDIQETIEIDQDIEKERNNATKEATVLLVQSMRQNNDITKQTEDKCLNNFQKVVKDLEKRMESEYKTQIQDSIKLYSIKNKERMTELLLKQEKELKGLRYNATSAQMDEKELMELTVLIQQQHETEQNELKCRLKLEQDEDLEKLRKEHVIRHRMALKESQQQLLKDVIDDGKLVEEQADWLIKEHMKNQSNLETLYDDEISKQRMALEEKLARRRALAAIHEQNDDNESDLLNTLASQQLKTIQKAKKESSITQEEAERLMEQVKDDMMKAKEGHDKEREKQEAALQKTLTERKKKRMNDLKKQHQLERDNFQREHKNTSSIGTDTIDLIVKKQQMFSCQRAEMNDLENTIDTEQAEDLSKVNKTITKDTEDNLKDTRGQLLDKLKKEGVSQDQLKKILAKHEKEVTALKVAQEEEKNQQEINFRKKLAKQRKAWSERKEQERLDQERLREHEEHVVHKLIASQSAMSEEERERILKEHEKQMVKLENSLTLNKLQQKRKFEEKLAQKREAHMQKLEKKQNLEKKKQEKSQAKDSDAEEDEKHTAQIELMKKHAKQKIAVLEGEKLKLDDELEEIRVEMMQERAMALKSQEERLGALMATLQMEKAKEMVKIEEQQKAIHNLKSNLMDDLNERGVLSDPECQRVIETHQKNQEVLQEKLEAQRLKQEKLLRKRMSERLMSREATMVQTQERELSNLLDSCRSKSAARIKRAMLVHKHTLQMEQFRNRMEKELSQTVEDMRRQNKARRLQVMQEQEMQFMSGLIRLGKLKVGELLNVLGMLFPRKSGEELDEMIRVLFDGDAPPPEDNDTIDSETDMLNQSTLGDRIRAVKLSEAKSTPNSSRRSSLNDYVMDLDDLRPMSRKGRALKQLTLWDREDKHKKKKKGHALASLKSKQYNNDEDAFDATKGSSLPPLGYKKLSERPDPLGRSETPEDYDDDNGAPRRLRPISGKKKKKKVTEL</sequence>
<evidence type="ECO:0000313" key="15">
    <source>
        <dbReference type="Proteomes" id="UP000749559"/>
    </source>
</evidence>
<keyword evidence="6 12" id="KW-1133">Transmembrane helix</keyword>
<feature type="compositionally biased region" description="Basic and acidic residues" evidence="11">
    <location>
        <begin position="1210"/>
        <end position="1230"/>
    </location>
</feature>
<keyword evidence="10" id="KW-0175">Coiled coil</keyword>
<dbReference type="Proteomes" id="UP000749559">
    <property type="component" value="Unassembled WGS sequence"/>
</dbReference>
<dbReference type="InterPro" id="IPR022076">
    <property type="entry name" value="Limbin"/>
</dbReference>
<evidence type="ECO:0000256" key="4">
    <source>
        <dbReference type="ARBA" id="ARBA00022490"/>
    </source>
</evidence>
<dbReference type="GO" id="GO:0007224">
    <property type="term" value="P:smoothened signaling pathway"/>
    <property type="evidence" value="ECO:0007669"/>
    <property type="project" value="InterPro"/>
</dbReference>
<dbReference type="EMBL" id="CAIIXF020000005">
    <property type="protein sequence ID" value="CAH1782699.1"/>
    <property type="molecule type" value="Genomic_DNA"/>
</dbReference>
<gene>
    <name evidence="14" type="ORF">OFUS_LOCUS9118</name>
</gene>
<feature type="signal peptide" evidence="13">
    <location>
        <begin position="1"/>
        <end position="21"/>
    </location>
</feature>
<evidence type="ECO:0000313" key="14">
    <source>
        <dbReference type="EMBL" id="CAH1782699.1"/>
    </source>
</evidence>
<keyword evidence="5 12" id="KW-0812">Transmembrane</keyword>
<feature type="transmembrane region" description="Helical" evidence="12">
    <location>
        <begin position="814"/>
        <end position="837"/>
    </location>
</feature>
<keyword evidence="13" id="KW-0732">Signal</keyword>
<feature type="compositionally biased region" description="Basic residues" evidence="11">
    <location>
        <begin position="1854"/>
        <end position="1871"/>
    </location>
</feature>
<comment type="caution">
    <text evidence="14">The sequence shown here is derived from an EMBL/GenBank/DDBJ whole genome shotgun (WGS) entry which is preliminary data.</text>
</comment>
<dbReference type="InterPro" id="IPR026501">
    <property type="entry name" value="Limbin/EVC"/>
</dbReference>
<keyword evidence="8" id="KW-0206">Cytoskeleton</keyword>
<dbReference type="GO" id="GO:0060170">
    <property type="term" value="C:ciliary membrane"/>
    <property type="evidence" value="ECO:0007669"/>
    <property type="project" value="TreeGrafter"/>
</dbReference>
<feature type="region of interest" description="Disordered" evidence="11">
    <location>
        <begin position="1418"/>
        <end position="1456"/>
    </location>
</feature>
<evidence type="ECO:0000256" key="9">
    <source>
        <dbReference type="ARBA" id="ARBA00023273"/>
    </source>
</evidence>
<evidence type="ECO:0000256" key="11">
    <source>
        <dbReference type="SAM" id="MobiDB-lite"/>
    </source>
</evidence>
<evidence type="ECO:0000256" key="2">
    <source>
        <dbReference type="ARBA" id="ARBA00004162"/>
    </source>
</evidence>
<evidence type="ECO:0000256" key="5">
    <source>
        <dbReference type="ARBA" id="ARBA00022692"/>
    </source>
</evidence>
<feature type="chain" id="PRO_5035794245" evidence="13">
    <location>
        <begin position="22"/>
        <end position="1871"/>
    </location>
</feature>
<evidence type="ECO:0000256" key="3">
    <source>
        <dbReference type="ARBA" id="ARBA00022475"/>
    </source>
</evidence>
<dbReference type="OrthoDB" id="8852462at2759"/>
<evidence type="ECO:0000256" key="1">
    <source>
        <dbReference type="ARBA" id="ARBA00004120"/>
    </source>
</evidence>
<dbReference type="GO" id="GO:0098797">
    <property type="term" value="C:plasma membrane protein complex"/>
    <property type="evidence" value="ECO:0007669"/>
    <property type="project" value="TreeGrafter"/>
</dbReference>
<dbReference type="Pfam" id="PF12297">
    <property type="entry name" value="EVC2_like"/>
    <property type="match status" value="1"/>
</dbReference>
<reference evidence="14" key="1">
    <citation type="submission" date="2022-03" db="EMBL/GenBank/DDBJ databases">
        <authorList>
            <person name="Martin C."/>
        </authorList>
    </citation>
    <scope>NUCLEOTIDE SEQUENCE</scope>
</reference>
<evidence type="ECO:0000256" key="12">
    <source>
        <dbReference type="SAM" id="Phobius"/>
    </source>
</evidence>
<keyword evidence="3" id="KW-1003">Cell membrane</keyword>
<dbReference type="PANTHER" id="PTHR16795">
    <property type="entry name" value="LIMBIN/ELLIS-VAN CREVELD PROTEIN"/>
    <property type="match status" value="1"/>
</dbReference>
<keyword evidence="7 12" id="KW-0472">Membrane</keyword>
<evidence type="ECO:0000256" key="8">
    <source>
        <dbReference type="ARBA" id="ARBA00023212"/>
    </source>
</evidence>
<feature type="compositionally biased region" description="Acidic residues" evidence="11">
    <location>
        <begin position="1715"/>
        <end position="1726"/>
    </location>
</feature>
<feature type="region of interest" description="Disordered" evidence="11">
    <location>
        <begin position="1788"/>
        <end position="1871"/>
    </location>
</feature>
<proteinExistence type="predicted"/>
<comment type="subcellular location">
    <subcellularLocation>
        <location evidence="2">Cell membrane</location>
        <topology evidence="2">Single-pass membrane protein</topology>
    </subcellularLocation>
    <subcellularLocation>
        <location evidence="1">Cytoplasm</location>
        <location evidence="1">Cytoskeleton</location>
        <location evidence="1">Cilium basal body</location>
    </subcellularLocation>
</comment>
<protein>
    <submittedName>
        <fullName evidence="14">Uncharacterized protein</fullName>
    </submittedName>
</protein>
<accession>A0A8S4NRH1</accession>
<keyword evidence="9" id="KW-0966">Cell projection</keyword>